<dbReference type="InterPro" id="IPR006119">
    <property type="entry name" value="Resolv_N"/>
</dbReference>
<keyword evidence="1" id="KW-0175">Coiled coil</keyword>
<dbReference type="Gene3D" id="3.40.50.1390">
    <property type="entry name" value="Resolvase, N-terminal catalytic domain"/>
    <property type="match status" value="1"/>
</dbReference>
<comment type="caution">
    <text evidence="4">The sequence shown here is derived from an EMBL/GenBank/DDBJ whole genome shotgun (WGS) entry which is preliminary data.</text>
</comment>
<evidence type="ECO:0000313" key="4">
    <source>
        <dbReference type="EMBL" id="MCU6789857.1"/>
    </source>
</evidence>
<dbReference type="Proteomes" id="UP001652397">
    <property type="component" value="Unassembled WGS sequence"/>
</dbReference>
<evidence type="ECO:0000313" key="5">
    <source>
        <dbReference type="Proteomes" id="UP001652397"/>
    </source>
</evidence>
<dbReference type="InterPro" id="IPR011109">
    <property type="entry name" value="DNA_bind_recombinase_dom"/>
</dbReference>
<dbReference type="InterPro" id="IPR025827">
    <property type="entry name" value="Zn_ribbon_recom_dom"/>
</dbReference>
<reference evidence="4 5" key="1">
    <citation type="journal article" date="2021" name="ISME Commun">
        <title>Automated analysis of genomic sequences facilitates high-throughput and comprehensive description of bacteria.</title>
        <authorList>
            <person name="Hitch T.C.A."/>
        </authorList>
    </citation>
    <scope>NUCLEOTIDE SEQUENCE [LARGE SCALE GENOMIC DNA]</scope>
    <source>
        <strain evidence="4 5">Sanger_34</strain>
    </source>
</reference>
<feature type="coiled-coil region" evidence="1">
    <location>
        <begin position="398"/>
        <end position="448"/>
    </location>
</feature>
<dbReference type="Pfam" id="PF13408">
    <property type="entry name" value="Zn_ribbon_recom"/>
    <property type="match status" value="1"/>
</dbReference>
<organism evidence="4 5">
    <name type="scientific">Agathobaculum ammoniilyticum</name>
    <dbReference type="NCBI Taxonomy" id="2981778"/>
    <lineage>
        <taxon>Bacteria</taxon>
        <taxon>Bacillati</taxon>
        <taxon>Bacillota</taxon>
        <taxon>Clostridia</taxon>
        <taxon>Eubacteriales</taxon>
        <taxon>Butyricicoccaceae</taxon>
        <taxon>Agathobaculum</taxon>
    </lineage>
</organism>
<dbReference type="RefSeq" id="WP_262564626.1">
    <property type="nucleotide sequence ID" value="NZ_JAOQJE010000012.1"/>
</dbReference>
<keyword evidence="5" id="KW-1185">Reference proteome</keyword>
<proteinExistence type="predicted"/>
<evidence type="ECO:0000256" key="1">
    <source>
        <dbReference type="SAM" id="Coils"/>
    </source>
</evidence>
<protein>
    <submittedName>
        <fullName evidence="4">Recombinase family protein</fullName>
    </submittedName>
</protein>
<dbReference type="Pfam" id="PF07508">
    <property type="entry name" value="Recombinase"/>
    <property type="match status" value="1"/>
</dbReference>
<dbReference type="SMART" id="SM00857">
    <property type="entry name" value="Resolvase"/>
    <property type="match status" value="1"/>
</dbReference>
<dbReference type="InterPro" id="IPR036162">
    <property type="entry name" value="Resolvase-like_N_sf"/>
</dbReference>
<dbReference type="Pfam" id="PF00239">
    <property type="entry name" value="Resolvase"/>
    <property type="match status" value="1"/>
</dbReference>
<dbReference type="Gene3D" id="3.90.1750.20">
    <property type="entry name" value="Putative Large Serine Recombinase, Chain B, Domain 2"/>
    <property type="match status" value="2"/>
</dbReference>
<dbReference type="SUPFAM" id="SSF53041">
    <property type="entry name" value="Resolvase-like"/>
    <property type="match status" value="1"/>
</dbReference>
<dbReference type="PANTHER" id="PTHR30461:SF23">
    <property type="entry name" value="DNA RECOMBINASE-RELATED"/>
    <property type="match status" value="1"/>
</dbReference>
<dbReference type="PANTHER" id="PTHR30461">
    <property type="entry name" value="DNA-INVERTASE FROM LAMBDOID PROPHAGE"/>
    <property type="match status" value="1"/>
</dbReference>
<feature type="domain" description="Recombinase" evidence="3">
    <location>
        <begin position="152"/>
        <end position="306"/>
    </location>
</feature>
<dbReference type="EMBL" id="JAOQJE010000012">
    <property type="protein sequence ID" value="MCU6789857.1"/>
    <property type="molecule type" value="Genomic_DNA"/>
</dbReference>
<gene>
    <name evidence="4" type="ORF">OCV66_12275</name>
</gene>
<accession>A0ABT2U5F4</accession>
<feature type="domain" description="Resolvase/invertase-type recombinase catalytic" evidence="2">
    <location>
        <begin position="1"/>
        <end position="144"/>
    </location>
</feature>
<evidence type="ECO:0000259" key="3">
    <source>
        <dbReference type="PROSITE" id="PS51737"/>
    </source>
</evidence>
<dbReference type="InterPro" id="IPR038109">
    <property type="entry name" value="DNA_bind_recomb_sf"/>
</dbReference>
<dbReference type="PROSITE" id="PS51737">
    <property type="entry name" value="RECOMBINASE_DNA_BIND"/>
    <property type="match status" value="1"/>
</dbReference>
<name>A0ABT2U5F4_9FIRM</name>
<dbReference type="PROSITE" id="PS51736">
    <property type="entry name" value="RECOMBINASES_3"/>
    <property type="match status" value="1"/>
</dbReference>
<dbReference type="CDD" id="cd03768">
    <property type="entry name" value="SR_ResInv"/>
    <property type="match status" value="1"/>
</dbReference>
<evidence type="ECO:0000259" key="2">
    <source>
        <dbReference type="PROSITE" id="PS51736"/>
    </source>
</evidence>
<dbReference type="InterPro" id="IPR050639">
    <property type="entry name" value="SSR_resolvase"/>
</dbReference>
<sequence>MYTRQSVERADSISVEQQAQLCRGALTTRELQSCRVYTDKGFSGKTINRPALQRLLHDAENGLVDKILVYRLDRISRSVHDFTGLCAQLSARGVHFQSVAEGLTLDDSPSGTVMAQIMMVFAQFERETIQRRVTDNYFARAKAGMYLGGRPPFGFSKGETTIGGKRTACYVADPVQSALMASLYARYLQDGETLGSLVRWLNAGGYHTARGGSWSTLPLGRLLRSPAFVRADAAVYCYLQGKGATMNDPIDAYDQRHGCYCYAPHQSGHRLSDLSGSFITLAPHEGIVDAACWLEAQRKLDRNRTLCSSGAGTHSWLSGLMKCQKCGYAITVVNKPAGMRGHYINCGGHKRGNAVCPGRGTVVTLEQIEEAVQTRLLDFLRSYRAVAPQTQRRPDARLNRLAAAIAQQEDEIGQLTRNLAHVRETDVIHIVSAQIHEANHALSELKRQRDALLYTHPQDDLEPFFQAILTEWPDYTIPEKKKIAQAAIRRVVVGDDTVEVVFRLPYGA</sequence>